<dbReference type="NCBIfam" id="TIGR00229">
    <property type="entry name" value="sensory_box"/>
    <property type="match status" value="1"/>
</dbReference>
<dbReference type="Pfam" id="PF00989">
    <property type="entry name" value="PAS"/>
    <property type="match status" value="1"/>
</dbReference>
<dbReference type="Pfam" id="PF00990">
    <property type="entry name" value="GGDEF"/>
    <property type="match status" value="1"/>
</dbReference>
<keyword evidence="1" id="KW-0812">Transmembrane</keyword>
<dbReference type="InterPro" id="IPR052163">
    <property type="entry name" value="DGC-Regulatory_Protein"/>
</dbReference>
<dbReference type="InterPro" id="IPR000014">
    <property type="entry name" value="PAS"/>
</dbReference>
<dbReference type="PROSITE" id="PS50839">
    <property type="entry name" value="CHASE"/>
    <property type="match status" value="1"/>
</dbReference>
<dbReference type="PROSITE" id="PS50113">
    <property type="entry name" value="PAC"/>
    <property type="match status" value="1"/>
</dbReference>
<dbReference type="SMART" id="SM00091">
    <property type="entry name" value="PAS"/>
    <property type="match status" value="1"/>
</dbReference>
<dbReference type="SUPFAM" id="SSF55073">
    <property type="entry name" value="Nucleotide cyclase"/>
    <property type="match status" value="1"/>
</dbReference>
<dbReference type="Pfam" id="PF03924">
    <property type="entry name" value="CHASE"/>
    <property type="match status" value="1"/>
</dbReference>
<evidence type="ECO:0000259" key="3">
    <source>
        <dbReference type="PROSITE" id="PS50113"/>
    </source>
</evidence>
<dbReference type="Gene3D" id="3.30.450.20">
    <property type="entry name" value="PAS domain"/>
    <property type="match status" value="1"/>
</dbReference>
<name>A0A7C9QW54_9PROT</name>
<dbReference type="NCBIfam" id="TIGR00254">
    <property type="entry name" value="GGDEF"/>
    <property type="match status" value="1"/>
</dbReference>
<feature type="domain" description="GGDEF" evidence="5">
    <location>
        <begin position="437"/>
        <end position="568"/>
    </location>
</feature>
<dbReference type="GO" id="GO:0006355">
    <property type="term" value="P:regulation of DNA-templated transcription"/>
    <property type="evidence" value="ECO:0007669"/>
    <property type="project" value="InterPro"/>
</dbReference>
<organism evidence="6 7">
    <name type="scientific">Magnetospirillum aberrantis SpK</name>
    <dbReference type="NCBI Taxonomy" id="908842"/>
    <lineage>
        <taxon>Bacteria</taxon>
        <taxon>Pseudomonadati</taxon>
        <taxon>Pseudomonadota</taxon>
        <taxon>Alphaproteobacteria</taxon>
        <taxon>Rhodospirillales</taxon>
        <taxon>Rhodospirillaceae</taxon>
        <taxon>Magnetospirillum</taxon>
    </lineage>
</organism>
<dbReference type="SMART" id="SM00267">
    <property type="entry name" value="GGDEF"/>
    <property type="match status" value="1"/>
</dbReference>
<comment type="caution">
    <text evidence="6">The sequence shown here is derived from an EMBL/GenBank/DDBJ whole genome shotgun (WGS) entry which is preliminary data.</text>
</comment>
<feature type="domain" description="PAC" evidence="3">
    <location>
        <begin position="355"/>
        <end position="405"/>
    </location>
</feature>
<keyword evidence="1" id="KW-1133">Transmembrane helix</keyword>
<evidence type="ECO:0000259" key="5">
    <source>
        <dbReference type="PROSITE" id="PS50887"/>
    </source>
</evidence>
<dbReference type="InterPro" id="IPR000160">
    <property type="entry name" value="GGDEF_dom"/>
</dbReference>
<dbReference type="InterPro" id="IPR000700">
    <property type="entry name" value="PAS-assoc_C"/>
</dbReference>
<dbReference type="RefSeq" id="WP_163681812.1">
    <property type="nucleotide sequence ID" value="NZ_JAAIYP010000042.1"/>
</dbReference>
<dbReference type="InterPro" id="IPR043128">
    <property type="entry name" value="Rev_trsase/Diguanyl_cyclase"/>
</dbReference>
<dbReference type="SMART" id="SM01079">
    <property type="entry name" value="CHASE"/>
    <property type="match status" value="1"/>
</dbReference>
<sequence>MYGLVAGMTLFVLLVAGVHLVVRAEYERLERDQRIQAERYAAGLVVRLESEIKSDVFLVNGLLAHVNAMQGHLNESVIGGLRALYHHGRHIRNIGVAPGNRIAYVYPLSGNESVLGLYYPDLPSQWPAVKAAMERRETTMAGPLDLRQGGTGLISRTPVFLEDGNYWGMISLVLDVGDLFRTAGIAPEVDGFALALRGRDGLAEKGEVFLGDPALFRSDPVLLKISVPGGQWQLAIRPLHGWSVSSPLLRLIEGVGLMVAVILAVAVYGYHRGRTIIAAKERRLRSFLETTRDGVIVIDEKGIVREFNPAAESLFGYTRGEVVGGSVNRLMNADDAAHHDEYMTRPNKAPHLMAGGREVLGRRKDGSTFSVEVSVGLAEDQDGRIHVGIVRDITERKAFERRLMELATTDGLTGALNRRAFIETAENAFRLARRYQRPMAVLMIDADHFKSVNDTHGHHVGDLVLKQLSALCRDTLRTTDTFGRLGGEEFMALLPETDLDHARDVAERLTETIRRSRIEIGDGRSLTYTVSIGLAVALSGHPSLEALMHEADQNLYRAKSEGRDRVCG</sequence>
<evidence type="ECO:0000259" key="2">
    <source>
        <dbReference type="PROSITE" id="PS50112"/>
    </source>
</evidence>
<dbReference type="PANTHER" id="PTHR46663:SF4">
    <property type="entry name" value="DIGUANYLATE CYCLASE DGCT-RELATED"/>
    <property type="match status" value="1"/>
</dbReference>
<dbReference type="Proteomes" id="UP000480684">
    <property type="component" value="Unassembled WGS sequence"/>
</dbReference>
<dbReference type="SUPFAM" id="SSF55785">
    <property type="entry name" value="PYP-like sensor domain (PAS domain)"/>
    <property type="match status" value="1"/>
</dbReference>
<evidence type="ECO:0000313" key="7">
    <source>
        <dbReference type="Proteomes" id="UP000480684"/>
    </source>
</evidence>
<accession>A0A7C9QW54</accession>
<dbReference type="PROSITE" id="PS50112">
    <property type="entry name" value="PAS"/>
    <property type="match status" value="1"/>
</dbReference>
<keyword evidence="1" id="KW-0472">Membrane</keyword>
<evidence type="ECO:0000313" key="6">
    <source>
        <dbReference type="EMBL" id="NFV81601.1"/>
    </source>
</evidence>
<dbReference type="Gene3D" id="3.30.70.270">
    <property type="match status" value="1"/>
</dbReference>
<dbReference type="InterPro" id="IPR006189">
    <property type="entry name" value="CHASE_dom"/>
</dbReference>
<dbReference type="GO" id="GO:0003824">
    <property type="term" value="F:catalytic activity"/>
    <property type="evidence" value="ECO:0007669"/>
    <property type="project" value="UniProtKB-ARBA"/>
</dbReference>
<dbReference type="CDD" id="cd00130">
    <property type="entry name" value="PAS"/>
    <property type="match status" value="1"/>
</dbReference>
<dbReference type="CDD" id="cd01949">
    <property type="entry name" value="GGDEF"/>
    <property type="match status" value="1"/>
</dbReference>
<keyword evidence="7" id="KW-1185">Reference proteome</keyword>
<feature type="domain" description="PAS" evidence="2">
    <location>
        <begin position="280"/>
        <end position="335"/>
    </location>
</feature>
<dbReference type="PROSITE" id="PS50887">
    <property type="entry name" value="GGDEF"/>
    <property type="match status" value="1"/>
</dbReference>
<feature type="transmembrane region" description="Helical" evidence="1">
    <location>
        <begin position="248"/>
        <end position="270"/>
    </location>
</feature>
<dbReference type="InterPro" id="IPR029787">
    <property type="entry name" value="Nucleotide_cyclase"/>
</dbReference>
<proteinExistence type="predicted"/>
<reference evidence="6 7" key="1">
    <citation type="submission" date="2020-02" db="EMBL/GenBank/DDBJ databases">
        <authorList>
            <person name="Dziuba M."/>
            <person name="Kuznetsov B."/>
            <person name="Mardanov A."/>
            <person name="Ravin N."/>
            <person name="Grouzdev D."/>
        </authorList>
    </citation>
    <scope>NUCLEOTIDE SEQUENCE [LARGE SCALE GENOMIC DNA]</scope>
    <source>
        <strain evidence="6 7">SpK</strain>
    </source>
</reference>
<feature type="domain" description="CHASE" evidence="4">
    <location>
        <begin position="102"/>
        <end position="235"/>
    </location>
</feature>
<evidence type="ECO:0000259" key="4">
    <source>
        <dbReference type="PROSITE" id="PS50839"/>
    </source>
</evidence>
<dbReference type="InterPro" id="IPR035965">
    <property type="entry name" value="PAS-like_dom_sf"/>
</dbReference>
<dbReference type="FunFam" id="3.30.70.270:FF:000001">
    <property type="entry name" value="Diguanylate cyclase domain protein"/>
    <property type="match status" value="1"/>
</dbReference>
<dbReference type="PANTHER" id="PTHR46663">
    <property type="entry name" value="DIGUANYLATE CYCLASE DGCT-RELATED"/>
    <property type="match status" value="1"/>
</dbReference>
<dbReference type="InterPro" id="IPR013767">
    <property type="entry name" value="PAS_fold"/>
</dbReference>
<gene>
    <name evidence="6" type="ORF">G4223_15940</name>
</gene>
<dbReference type="EMBL" id="JAAIYP010000042">
    <property type="protein sequence ID" value="NFV81601.1"/>
    <property type="molecule type" value="Genomic_DNA"/>
</dbReference>
<protein>
    <submittedName>
        <fullName evidence="6">Diguanylate cyclase</fullName>
    </submittedName>
</protein>
<evidence type="ECO:0000256" key="1">
    <source>
        <dbReference type="SAM" id="Phobius"/>
    </source>
</evidence>
<dbReference type="AlphaFoldDB" id="A0A7C9QW54"/>